<comment type="subcellular location">
    <subcellularLocation>
        <location evidence="1">Cell membrane</location>
        <topology evidence="1">Multi-pass membrane protein</topology>
    </subcellularLocation>
</comment>
<gene>
    <name evidence="9" type="ORF">WMO43_05785</name>
</gene>
<dbReference type="Gene3D" id="1.20.1530.20">
    <property type="match status" value="2"/>
</dbReference>
<comment type="similarity">
    <text evidence="2">Belongs to the auxin efflux carrier (TC 2.A.69) family.</text>
</comment>
<evidence type="ECO:0000313" key="9">
    <source>
        <dbReference type="EMBL" id="MEQ2557383.1"/>
    </source>
</evidence>
<keyword evidence="6 8" id="KW-1133">Transmembrane helix</keyword>
<proteinExistence type="inferred from homology"/>
<dbReference type="PANTHER" id="PTHR36838:SF1">
    <property type="entry name" value="SLR1864 PROTEIN"/>
    <property type="match status" value="1"/>
</dbReference>
<dbReference type="InterPro" id="IPR004776">
    <property type="entry name" value="Mem_transp_PIN-like"/>
</dbReference>
<evidence type="ECO:0000256" key="6">
    <source>
        <dbReference type="ARBA" id="ARBA00022989"/>
    </source>
</evidence>
<dbReference type="RefSeq" id="WP_353530536.1">
    <property type="nucleotide sequence ID" value="NZ_JBBMEX010000005.1"/>
</dbReference>
<dbReference type="InterPro" id="IPR038770">
    <property type="entry name" value="Na+/solute_symporter_sf"/>
</dbReference>
<keyword evidence="7 8" id="KW-0472">Membrane</keyword>
<evidence type="ECO:0000256" key="8">
    <source>
        <dbReference type="SAM" id="Phobius"/>
    </source>
</evidence>
<evidence type="ECO:0000256" key="2">
    <source>
        <dbReference type="ARBA" id="ARBA00010145"/>
    </source>
</evidence>
<evidence type="ECO:0000256" key="3">
    <source>
        <dbReference type="ARBA" id="ARBA00022448"/>
    </source>
</evidence>
<evidence type="ECO:0000256" key="1">
    <source>
        <dbReference type="ARBA" id="ARBA00004651"/>
    </source>
</evidence>
<dbReference type="Pfam" id="PF03547">
    <property type="entry name" value="Mem_trans"/>
    <property type="match status" value="2"/>
</dbReference>
<evidence type="ECO:0000256" key="5">
    <source>
        <dbReference type="ARBA" id="ARBA00022692"/>
    </source>
</evidence>
<evidence type="ECO:0000313" key="10">
    <source>
        <dbReference type="Proteomes" id="UP001454489"/>
    </source>
</evidence>
<keyword evidence="5 8" id="KW-0812">Transmembrane</keyword>
<reference evidence="9 10" key="1">
    <citation type="submission" date="2024-03" db="EMBL/GenBank/DDBJ databases">
        <title>Human intestinal bacterial collection.</title>
        <authorList>
            <person name="Pauvert C."/>
            <person name="Hitch T.C.A."/>
            <person name="Clavel T."/>
        </authorList>
    </citation>
    <scope>NUCLEOTIDE SEQUENCE [LARGE SCALE GENOMIC DNA]</scope>
    <source>
        <strain evidence="9 10">CLA-AA-H185</strain>
    </source>
</reference>
<keyword evidence="10" id="KW-1185">Reference proteome</keyword>
<feature type="transmembrane region" description="Helical" evidence="8">
    <location>
        <begin position="36"/>
        <end position="54"/>
    </location>
</feature>
<organism evidence="9 10">
    <name type="scientific">Maccoyibacter intestinihominis</name>
    <dbReference type="NCBI Taxonomy" id="3133499"/>
    <lineage>
        <taxon>Bacteria</taxon>
        <taxon>Bacillati</taxon>
        <taxon>Bacillota</taxon>
        <taxon>Clostridia</taxon>
        <taxon>Lachnospirales</taxon>
        <taxon>Lachnospiraceae</taxon>
        <taxon>Maccoyibacter</taxon>
    </lineage>
</organism>
<feature type="transmembrane region" description="Helical" evidence="8">
    <location>
        <begin position="128"/>
        <end position="150"/>
    </location>
</feature>
<comment type="caution">
    <text evidence="9">The sequence shown here is derived from an EMBL/GenBank/DDBJ whole genome shotgun (WGS) entry which is preliminary data.</text>
</comment>
<sequence length="310" mass="34324">MSAVIVLQQMLVLFSMIAIGVFLWKKNWIDVKGQKALSKMVVNIFNPLLLIYSISGYDFEKSTMNIGQNMVFVIVYFVLLFLMGFVVAFLLRLKKPQKNFYQMMMLFSNIGFVGIPIVTALLGREYVLYIAFYTLVYNVLLYTYGIYLAIKSNVDEGGTSVFFPIKRILNPGVVGCVIAILIFLCGLDIPAPVETFLDYMGNTCIPLSMILIGISVGQMELSKLFSNLKMYVFLAIKMLLIPIGAALICKQLPVDAGVYKVFVIECAVPIGSIITLIAQEYGAEDDSATIGTVLSTLLSVVTIPIVAIFL</sequence>
<feature type="transmembrane region" description="Helical" evidence="8">
    <location>
        <begin position="66"/>
        <end position="91"/>
    </location>
</feature>
<keyword evidence="4" id="KW-1003">Cell membrane</keyword>
<feature type="transmembrane region" description="Helical" evidence="8">
    <location>
        <begin position="171"/>
        <end position="193"/>
    </location>
</feature>
<dbReference type="EMBL" id="JBBMEX010000005">
    <property type="protein sequence ID" value="MEQ2557383.1"/>
    <property type="molecule type" value="Genomic_DNA"/>
</dbReference>
<feature type="transmembrane region" description="Helical" evidence="8">
    <location>
        <begin position="6"/>
        <end position="24"/>
    </location>
</feature>
<keyword evidence="3" id="KW-0813">Transport</keyword>
<feature type="transmembrane region" description="Helical" evidence="8">
    <location>
        <begin position="259"/>
        <end position="278"/>
    </location>
</feature>
<feature type="transmembrane region" description="Helical" evidence="8">
    <location>
        <begin position="103"/>
        <end position="122"/>
    </location>
</feature>
<dbReference type="Proteomes" id="UP001454489">
    <property type="component" value="Unassembled WGS sequence"/>
</dbReference>
<protein>
    <submittedName>
        <fullName evidence="9">AEC family transporter</fullName>
    </submittedName>
</protein>
<name>A0ABV1HCD2_9FIRM</name>
<accession>A0ABV1HCD2</accession>
<dbReference type="PANTHER" id="PTHR36838">
    <property type="entry name" value="AUXIN EFFLUX CARRIER FAMILY PROTEIN"/>
    <property type="match status" value="1"/>
</dbReference>
<feature type="transmembrane region" description="Helical" evidence="8">
    <location>
        <begin position="290"/>
        <end position="309"/>
    </location>
</feature>
<evidence type="ECO:0000256" key="4">
    <source>
        <dbReference type="ARBA" id="ARBA00022475"/>
    </source>
</evidence>
<evidence type="ECO:0000256" key="7">
    <source>
        <dbReference type="ARBA" id="ARBA00023136"/>
    </source>
</evidence>
<feature type="transmembrane region" description="Helical" evidence="8">
    <location>
        <begin position="231"/>
        <end position="253"/>
    </location>
</feature>